<feature type="domain" description="BPTI/Kunitz inhibitor" evidence="1">
    <location>
        <begin position="161"/>
        <end position="211"/>
    </location>
</feature>
<dbReference type="EMBL" id="UYYF01004296">
    <property type="protein sequence ID" value="VDN01758.1"/>
    <property type="molecule type" value="Genomic_DNA"/>
</dbReference>
<dbReference type="OMA" id="RCTEICC"/>
<feature type="domain" description="BPTI/Kunitz inhibitor" evidence="1">
    <location>
        <begin position="788"/>
        <end position="838"/>
    </location>
</feature>
<gene>
    <name evidence="2" type="ORF">TCLT_LOCUS4616</name>
</gene>
<proteinExistence type="predicted"/>
<dbReference type="SMART" id="SM00289">
    <property type="entry name" value="WR1"/>
    <property type="match status" value="7"/>
</dbReference>
<sequence>MLILKCTNFFIVSNTTTASTTSVRPSRTRRLIIRTKYINDITTHLASSSSSSTPTTTTISPISLSSLLTTSIYFTPITTESSTSKIVNPTEVSLPSAPTTISEIRNPCLVGEPFISSNGITMTCNQKMEANGGCPEHFWCHIGDNYKSTVCCPNLQPEDRCKQSLQIGTGSSDLTRWYFNTKTKQCIKFKYKGLHGNANNFISQTECVTVCIDGREDLVNPCQLGQPAEGFNKKPLTCSGENSFSCPEGYFCHIGASSAETVCCKRSESHDICNLPKDEGQGSAKLRRYYYEVNSQKCKEFIYRGRQGNENNFLSYDKCKQKCIKVSEHQTCSIDNPDCGSVQWCHIGANAYSTLCCAGASANPCELPVALGEGNETLIRWFADPSDQSCSRECKSFVYKGFKGNQNNFLTKESCEKQCKRACENPCATGMMLLTSVGTPQFCSSSNFCPQNYWCHFGARTDTTVCCPESGVNPCDLPLVKGTGEESLKRWYFDRSKHQCVQFYYQGKQGNENSFLTEDDCKKTCPVYQNPCGTGEPFLINNNPKSCNSTDQCPATHYCHVGANGTQNSCCQKIGDPCNLPMKQGEGESLLLRYYYDKESGRCREFAYFGVKGNENNFLTEEACEAMCPVIPNPCLNGKPLTNSEKEPIICGSGESCPDNYFCHIGGTPETTNCCLGSTDACNLPLETGKGIEQLDRWYFDNNTQMCAKFTYYGLHGNANNFISRKECQKNCKEINPCGFGSPLTDELGNRIACNLNQSISCPSDYYCHIGSSPSTTECCPRQGGNPCELALSIGYGNEAIPRWYFNIHRQKCAEFVYGGMGGNENNFVSRKHCEEFCKVSQDYCPHGEPLMEASGKRLAKCGIDKACPVGFICNLNVKKNTTACCQDPANFCLQPMDSGPCDEFVTRYGYVPELDNCIEYQYGGKHLANSLFLLYYFVIIEFK</sequence>
<evidence type="ECO:0000313" key="4">
    <source>
        <dbReference type="WBParaSite" id="TCLT_0000462701-mRNA-1"/>
    </source>
</evidence>
<dbReference type="SMART" id="SM00131">
    <property type="entry name" value="KU"/>
    <property type="match status" value="8"/>
</dbReference>
<evidence type="ECO:0000259" key="1">
    <source>
        <dbReference type="PROSITE" id="PS50279"/>
    </source>
</evidence>
<dbReference type="InterPro" id="IPR053014">
    <property type="entry name" value="Cuticle_assoc_divergent"/>
</dbReference>
<organism evidence="4">
    <name type="scientific">Thelazia callipaeda</name>
    <name type="common">Oriental eyeworm</name>
    <name type="synonym">Parasitic nematode</name>
    <dbReference type="NCBI Taxonomy" id="103827"/>
    <lineage>
        <taxon>Eukaryota</taxon>
        <taxon>Metazoa</taxon>
        <taxon>Ecdysozoa</taxon>
        <taxon>Nematoda</taxon>
        <taxon>Chromadorea</taxon>
        <taxon>Rhabditida</taxon>
        <taxon>Spirurina</taxon>
        <taxon>Spiruromorpha</taxon>
        <taxon>Thelazioidea</taxon>
        <taxon>Thelaziidae</taxon>
        <taxon>Thelazia</taxon>
    </lineage>
</organism>
<evidence type="ECO:0000313" key="3">
    <source>
        <dbReference type="Proteomes" id="UP000276776"/>
    </source>
</evidence>
<dbReference type="PRINTS" id="PR00759">
    <property type="entry name" value="BASICPTASE"/>
</dbReference>
<feature type="domain" description="BPTI/Kunitz inhibitor" evidence="1">
    <location>
        <begin position="578"/>
        <end position="628"/>
    </location>
</feature>
<dbReference type="InterPro" id="IPR028150">
    <property type="entry name" value="Lustrin_cystein"/>
</dbReference>
<dbReference type="PROSITE" id="PS50279">
    <property type="entry name" value="BPTI_KUNITZ_2"/>
    <property type="match status" value="7"/>
</dbReference>
<dbReference type="Pfam" id="PF14625">
    <property type="entry name" value="Lustrin_cystein"/>
    <property type="match status" value="8"/>
</dbReference>
<dbReference type="OrthoDB" id="4473401at2759"/>
<dbReference type="Gene3D" id="4.10.410.10">
    <property type="entry name" value="Pancreatic trypsin inhibitor Kunitz domain"/>
    <property type="match status" value="8"/>
</dbReference>
<dbReference type="STRING" id="103827.A0A0N5CWB0"/>
<reference evidence="2 3" key="2">
    <citation type="submission" date="2018-11" db="EMBL/GenBank/DDBJ databases">
        <authorList>
            <consortium name="Pathogen Informatics"/>
        </authorList>
    </citation>
    <scope>NUCLEOTIDE SEQUENCE [LARGE SCALE GENOMIC DNA]</scope>
</reference>
<dbReference type="CDD" id="cd22593">
    <property type="entry name" value="Kunitz_conkunitzin"/>
    <property type="match status" value="7"/>
</dbReference>
<accession>A0A0N5CWB0</accession>
<evidence type="ECO:0000313" key="2">
    <source>
        <dbReference type="EMBL" id="VDN01758.1"/>
    </source>
</evidence>
<feature type="domain" description="BPTI/Kunitz inhibitor" evidence="1">
    <location>
        <begin position="273"/>
        <end position="323"/>
    </location>
</feature>
<dbReference type="AlphaFoldDB" id="A0A0N5CWB0"/>
<dbReference type="PANTHER" id="PTHR46339">
    <property type="entry name" value="PROTEIN CBG15282-RELATED"/>
    <property type="match status" value="1"/>
</dbReference>
<dbReference type="CDD" id="cd00109">
    <property type="entry name" value="Kunitz-type"/>
    <property type="match status" value="1"/>
</dbReference>
<dbReference type="WBParaSite" id="TCLT_0000462701-mRNA-1">
    <property type="protein sequence ID" value="TCLT_0000462701-mRNA-1"/>
    <property type="gene ID" value="TCLT_0000462701"/>
</dbReference>
<keyword evidence="3" id="KW-1185">Reference proteome</keyword>
<reference evidence="4" key="1">
    <citation type="submission" date="2017-02" db="UniProtKB">
        <authorList>
            <consortium name="WormBaseParasite"/>
        </authorList>
    </citation>
    <scope>IDENTIFICATION</scope>
</reference>
<protein>
    <submittedName>
        <fullName evidence="4">Kunitz/Bovine pancreatic trypsin inhibitor domain protein</fullName>
    </submittedName>
</protein>
<dbReference type="InterPro" id="IPR006150">
    <property type="entry name" value="Cys_repeat_1"/>
</dbReference>
<dbReference type="PANTHER" id="PTHR46339:SF2">
    <property type="entry name" value="BPTI_KUNITZ INHIBITOR DOMAIN-CONTAINING PROTEIN"/>
    <property type="match status" value="1"/>
</dbReference>
<dbReference type="GO" id="GO:0004867">
    <property type="term" value="F:serine-type endopeptidase inhibitor activity"/>
    <property type="evidence" value="ECO:0007669"/>
    <property type="project" value="InterPro"/>
</dbReference>
<name>A0A0N5CWB0_THECL</name>
<dbReference type="Proteomes" id="UP000276776">
    <property type="component" value="Unassembled WGS sequence"/>
</dbReference>
<feature type="domain" description="BPTI/Kunitz inhibitor" evidence="1">
    <location>
        <begin position="475"/>
        <end position="525"/>
    </location>
</feature>
<dbReference type="Pfam" id="PF00014">
    <property type="entry name" value="Kunitz_BPTI"/>
    <property type="match status" value="8"/>
</dbReference>
<dbReference type="SUPFAM" id="SSF57362">
    <property type="entry name" value="BPTI-like"/>
    <property type="match status" value="8"/>
</dbReference>
<feature type="domain" description="BPTI/Kunitz inhibitor" evidence="1">
    <location>
        <begin position="365"/>
        <end position="419"/>
    </location>
</feature>
<dbReference type="InterPro" id="IPR002223">
    <property type="entry name" value="Kunitz_BPTI"/>
</dbReference>
<feature type="domain" description="BPTI/Kunitz inhibitor" evidence="1">
    <location>
        <begin position="682"/>
        <end position="732"/>
    </location>
</feature>
<dbReference type="InterPro" id="IPR036880">
    <property type="entry name" value="Kunitz_BPTI_sf"/>
</dbReference>